<protein>
    <submittedName>
        <fullName evidence="1">Uncharacterized protein</fullName>
    </submittedName>
</protein>
<name>A0ABD0Z454_9HEMI</name>
<accession>A0ABD0Z454</accession>
<dbReference type="AlphaFoldDB" id="A0ABD0Z454"/>
<organism evidence="1 2">
    <name type="scientific">Ranatra chinensis</name>
    <dbReference type="NCBI Taxonomy" id="642074"/>
    <lineage>
        <taxon>Eukaryota</taxon>
        <taxon>Metazoa</taxon>
        <taxon>Ecdysozoa</taxon>
        <taxon>Arthropoda</taxon>
        <taxon>Hexapoda</taxon>
        <taxon>Insecta</taxon>
        <taxon>Pterygota</taxon>
        <taxon>Neoptera</taxon>
        <taxon>Paraneoptera</taxon>
        <taxon>Hemiptera</taxon>
        <taxon>Heteroptera</taxon>
        <taxon>Panheteroptera</taxon>
        <taxon>Nepomorpha</taxon>
        <taxon>Nepidae</taxon>
        <taxon>Ranatrinae</taxon>
        <taxon>Ranatra</taxon>
    </lineage>
</organism>
<keyword evidence="2" id="KW-1185">Reference proteome</keyword>
<dbReference type="Proteomes" id="UP001558652">
    <property type="component" value="Unassembled WGS sequence"/>
</dbReference>
<proteinExistence type="predicted"/>
<comment type="caution">
    <text evidence="1">The sequence shown here is derived from an EMBL/GenBank/DDBJ whole genome shotgun (WGS) entry which is preliminary data.</text>
</comment>
<reference evidence="1 2" key="1">
    <citation type="submission" date="2024-07" db="EMBL/GenBank/DDBJ databases">
        <title>Chromosome-level genome assembly of the water stick insect Ranatra chinensis (Heteroptera: Nepidae).</title>
        <authorList>
            <person name="Liu X."/>
        </authorList>
    </citation>
    <scope>NUCLEOTIDE SEQUENCE [LARGE SCALE GENOMIC DNA]</scope>
    <source>
        <strain evidence="1">Cailab_2021Rc</strain>
        <tissue evidence="1">Muscle</tissue>
    </source>
</reference>
<gene>
    <name evidence="1" type="ORF">AAG570_010255</name>
</gene>
<sequence length="142" mass="15998">MTSKRGNMFYENKKQETTETVLIWRGDFVELYDEDFDAELGPEDFGVPTRISTPATKVFVLLTIPPMSIVRNGSKGLCEDLVGWTTWTSVVCSSQVHTEVQRTGKETHPYGRLGTWYRVRPCLALTSEKARESFDIAAEAGD</sequence>
<dbReference type="EMBL" id="JBFDAA010000005">
    <property type="protein sequence ID" value="KAL1132298.1"/>
    <property type="molecule type" value="Genomic_DNA"/>
</dbReference>
<evidence type="ECO:0000313" key="1">
    <source>
        <dbReference type="EMBL" id="KAL1132298.1"/>
    </source>
</evidence>
<evidence type="ECO:0000313" key="2">
    <source>
        <dbReference type="Proteomes" id="UP001558652"/>
    </source>
</evidence>